<dbReference type="Proteomes" id="UP000740883">
    <property type="component" value="Unassembled WGS sequence"/>
</dbReference>
<dbReference type="Gene3D" id="3.10.10.10">
    <property type="entry name" value="HIV Type 1 Reverse Transcriptase, subunit A, domain 1"/>
    <property type="match status" value="1"/>
</dbReference>
<dbReference type="EMBL" id="SBJO01000163">
    <property type="protein sequence ID" value="KAF9762464.1"/>
    <property type="molecule type" value="Genomic_DNA"/>
</dbReference>
<name>A0A9P6GXY9_9MICR</name>
<gene>
    <name evidence="1" type="primary">pol_62</name>
    <name evidence="1" type="ORF">NGRA_1983</name>
</gene>
<comment type="caution">
    <text evidence="1">The sequence shown here is derived from an EMBL/GenBank/DDBJ whole genome shotgun (WGS) entry which is preliminary data.</text>
</comment>
<dbReference type="OrthoDB" id="773199at2759"/>
<dbReference type="InterPro" id="IPR043502">
    <property type="entry name" value="DNA/RNA_pol_sf"/>
</dbReference>
<keyword evidence="2" id="KW-1185">Reference proteome</keyword>
<dbReference type="PANTHER" id="PTHR33064:SF37">
    <property type="entry name" value="RIBONUCLEASE H"/>
    <property type="match status" value="1"/>
</dbReference>
<organism evidence="1 2">
    <name type="scientific">Nosema granulosis</name>
    <dbReference type="NCBI Taxonomy" id="83296"/>
    <lineage>
        <taxon>Eukaryota</taxon>
        <taxon>Fungi</taxon>
        <taxon>Fungi incertae sedis</taxon>
        <taxon>Microsporidia</taxon>
        <taxon>Nosematidae</taxon>
        <taxon>Nosema</taxon>
    </lineage>
</organism>
<reference evidence="1 2" key="1">
    <citation type="journal article" date="2020" name="Genome Biol. Evol.">
        <title>Comparative genomics of strictly vertically transmitted, feminizing microsporidia endosymbionts of amphipod crustaceans.</title>
        <authorList>
            <person name="Cormier A."/>
            <person name="Chebbi M.A."/>
            <person name="Giraud I."/>
            <person name="Wattier R."/>
            <person name="Teixeira M."/>
            <person name="Gilbert C."/>
            <person name="Rigaud T."/>
            <person name="Cordaux R."/>
        </authorList>
    </citation>
    <scope>NUCLEOTIDE SEQUENCE [LARGE SCALE GENOMIC DNA]</scope>
    <source>
        <strain evidence="1 2">Ou3-Ou53</strain>
    </source>
</reference>
<evidence type="ECO:0000313" key="2">
    <source>
        <dbReference type="Proteomes" id="UP000740883"/>
    </source>
</evidence>
<accession>A0A9P6GXY9</accession>
<dbReference type="InterPro" id="IPR051320">
    <property type="entry name" value="Viral_Replic_Matur_Polypro"/>
</dbReference>
<dbReference type="SUPFAM" id="SSF56672">
    <property type="entry name" value="DNA/RNA polymerases"/>
    <property type="match status" value="1"/>
</dbReference>
<evidence type="ECO:0000313" key="1">
    <source>
        <dbReference type="EMBL" id="KAF9762464.1"/>
    </source>
</evidence>
<protein>
    <submittedName>
        <fullName evidence="1">Retrovirus-related Pol polyprotein from transposon</fullName>
    </submittedName>
</protein>
<dbReference type="PANTHER" id="PTHR33064">
    <property type="entry name" value="POL PROTEIN"/>
    <property type="match status" value="1"/>
</dbReference>
<dbReference type="AlphaFoldDB" id="A0A9P6GXY9"/>
<sequence length="136" mass="15490">MHCATNESVSIPISPDEELLNKSDSMYIEQSKQDEFLEPFINSNPKLGCIKGHKMTLPLKDDIPVHKKPYPVPIKHLPKLKEEEVKKLADLKIIRDSNSNYSSPAFTVPKKTGDVRLVVDYRENGIYIPMNPVFIN</sequence>
<proteinExistence type="predicted"/>